<dbReference type="InterPro" id="IPR001288">
    <property type="entry name" value="Translation_initiation_fac_3"/>
</dbReference>
<dbReference type="PANTHER" id="PTHR10938:SF0">
    <property type="entry name" value="TRANSLATION INITIATION FACTOR IF-3, MITOCHONDRIAL"/>
    <property type="match status" value="1"/>
</dbReference>
<dbReference type="InterPro" id="IPR019815">
    <property type="entry name" value="Translation_initiation_fac_3_C"/>
</dbReference>
<dbReference type="Pfam" id="PF00707">
    <property type="entry name" value="IF3_C"/>
    <property type="match status" value="1"/>
</dbReference>
<comment type="similarity">
    <text evidence="1">Belongs to the IF-3 family.</text>
</comment>
<feature type="domain" description="Translation initiation factor 3 N-terminal" evidence="6">
    <location>
        <begin position="1"/>
        <end position="69"/>
    </location>
</feature>
<gene>
    <name evidence="7" type="ORF">A2731_01675</name>
</gene>
<reference evidence="7 8" key="1">
    <citation type="journal article" date="2016" name="Nat. Commun.">
        <title>Thousands of microbial genomes shed light on interconnected biogeochemical processes in an aquifer system.</title>
        <authorList>
            <person name="Anantharaman K."/>
            <person name="Brown C.T."/>
            <person name="Hug L.A."/>
            <person name="Sharon I."/>
            <person name="Castelle C.J."/>
            <person name="Probst A.J."/>
            <person name="Thomas B.C."/>
            <person name="Singh A."/>
            <person name="Wilkins M.J."/>
            <person name="Karaoz U."/>
            <person name="Brodie E.L."/>
            <person name="Williams K.H."/>
            <person name="Hubbard S.S."/>
            <person name="Banfield J.F."/>
        </authorList>
    </citation>
    <scope>NUCLEOTIDE SEQUENCE [LARGE SCALE GENOMIC DNA]</scope>
</reference>
<dbReference type="Gene3D" id="3.10.20.80">
    <property type="entry name" value="Translation initiation factor 3 (IF-3), N-terminal domain"/>
    <property type="match status" value="1"/>
</dbReference>
<accession>A0A1G1XV91</accession>
<evidence type="ECO:0000313" key="8">
    <source>
        <dbReference type="Proteomes" id="UP000176241"/>
    </source>
</evidence>
<dbReference type="SUPFAM" id="SSF54364">
    <property type="entry name" value="Translation initiation factor IF3, N-terminal domain"/>
    <property type="match status" value="1"/>
</dbReference>
<dbReference type="GO" id="GO:0005737">
    <property type="term" value="C:cytoplasm"/>
    <property type="evidence" value="ECO:0007669"/>
    <property type="project" value="UniProtKB-ARBA"/>
</dbReference>
<dbReference type="PANTHER" id="PTHR10938">
    <property type="entry name" value="TRANSLATION INITIATION FACTOR IF-3"/>
    <property type="match status" value="1"/>
</dbReference>
<name>A0A1G1XV91_9BACT</name>
<evidence type="ECO:0000256" key="3">
    <source>
        <dbReference type="ARBA" id="ARBA00022917"/>
    </source>
</evidence>
<dbReference type="GO" id="GO:0003743">
    <property type="term" value="F:translation initiation factor activity"/>
    <property type="evidence" value="ECO:0007669"/>
    <property type="project" value="UniProtKB-UniRule"/>
</dbReference>
<dbReference type="STRING" id="1797533.A2731_01675"/>
<protein>
    <recommendedName>
        <fullName evidence="4">Translation initiation factor IF-3</fullName>
    </recommendedName>
</protein>
<dbReference type="EMBL" id="MHIC01000046">
    <property type="protein sequence ID" value="OGY43510.1"/>
    <property type="molecule type" value="Genomic_DNA"/>
</dbReference>
<dbReference type="InterPro" id="IPR036787">
    <property type="entry name" value="T_IF-3_N_sf"/>
</dbReference>
<keyword evidence="2 7" id="KW-0396">Initiation factor</keyword>
<evidence type="ECO:0000256" key="1">
    <source>
        <dbReference type="ARBA" id="ARBA00005439"/>
    </source>
</evidence>
<dbReference type="GO" id="GO:0032790">
    <property type="term" value="P:ribosome disassembly"/>
    <property type="evidence" value="ECO:0007669"/>
    <property type="project" value="TreeGrafter"/>
</dbReference>
<comment type="caution">
    <text evidence="7">The sequence shown here is derived from an EMBL/GenBank/DDBJ whole genome shotgun (WGS) entry which is preliminary data.</text>
</comment>
<proteinExistence type="inferred from homology"/>
<feature type="domain" description="Translation initiation factor 3 C-terminal" evidence="5">
    <location>
        <begin position="77"/>
        <end position="164"/>
    </location>
</feature>
<evidence type="ECO:0000259" key="6">
    <source>
        <dbReference type="Pfam" id="PF05198"/>
    </source>
</evidence>
<dbReference type="Proteomes" id="UP000176241">
    <property type="component" value="Unassembled WGS sequence"/>
</dbReference>
<evidence type="ECO:0000256" key="2">
    <source>
        <dbReference type="ARBA" id="ARBA00022540"/>
    </source>
</evidence>
<evidence type="ECO:0000256" key="4">
    <source>
        <dbReference type="NCBIfam" id="TIGR00168"/>
    </source>
</evidence>
<dbReference type="Gene3D" id="3.30.110.10">
    <property type="entry name" value="Translation initiation factor 3 (IF-3), C-terminal domain"/>
    <property type="match status" value="1"/>
</dbReference>
<sequence length="164" mass="18849">MNQYIRVPEVRLIDEAGQNIGVIETQKALDMAREKGLDLVEVSPLAQPPVARVVNYSKMRYKEEKERRKEKARQKKIEIKGIRLSLRISDHDTNVRIKQAEKFLAQEDKVRIELILRGREKQHFGKAKEIINKFVDSLNGLIPVTIEQPLNVQGGKLSTLLAKK</sequence>
<dbReference type="SUPFAM" id="SSF55200">
    <property type="entry name" value="Translation initiation factor IF3, C-terminal domain"/>
    <property type="match status" value="1"/>
</dbReference>
<keyword evidence="3" id="KW-0648">Protein biosynthesis</keyword>
<evidence type="ECO:0000259" key="5">
    <source>
        <dbReference type="Pfam" id="PF00707"/>
    </source>
</evidence>
<organism evidence="7 8">
    <name type="scientific">Candidatus Buchananbacteria bacterium RIFCSPHIGHO2_01_FULL_39_8</name>
    <dbReference type="NCBI Taxonomy" id="1797533"/>
    <lineage>
        <taxon>Bacteria</taxon>
        <taxon>Candidatus Buchananiibacteriota</taxon>
    </lineage>
</organism>
<dbReference type="AlphaFoldDB" id="A0A1G1XV91"/>
<dbReference type="InterPro" id="IPR036788">
    <property type="entry name" value="T_IF-3_C_sf"/>
</dbReference>
<evidence type="ECO:0000313" key="7">
    <source>
        <dbReference type="EMBL" id="OGY43510.1"/>
    </source>
</evidence>
<dbReference type="GO" id="GO:0043022">
    <property type="term" value="F:ribosome binding"/>
    <property type="evidence" value="ECO:0007669"/>
    <property type="project" value="TreeGrafter"/>
</dbReference>
<dbReference type="Pfam" id="PF05198">
    <property type="entry name" value="IF3_N"/>
    <property type="match status" value="1"/>
</dbReference>
<dbReference type="NCBIfam" id="TIGR00168">
    <property type="entry name" value="infC"/>
    <property type="match status" value="1"/>
</dbReference>
<dbReference type="InterPro" id="IPR019814">
    <property type="entry name" value="Translation_initiation_fac_3_N"/>
</dbReference>